<accession>A0AAE1A7I7</accession>
<proteinExistence type="predicted"/>
<dbReference type="AlphaFoldDB" id="A0AAE1A7I7"/>
<dbReference type="Proteomes" id="UP001283361">
    <property type="component" value="Unassembled WGS sequence"/>
</dbReference>
<keyword evidence="2" id="KW-1185">Reference proteome</keyword>
<gene>
    <name evidence="1" type="ORF">RRG08_020604</name>
</gene>
<organism evidence="1 2">
    <name type="scientific">Elysia crispata</name>
    <name type="common">lettuce slug</name>
    <dbReference type="NCBI Taxonomy" id="231223"/>
    <lineage>
        <taxon>Eukaryota</taxon>
        <taxon>Metazoa</taxon>
        <taxon>Spiralia</taxon>
        <taxon>Lophotrochozoa</taxon>
        <taxon>Mollusca</taxon>
        <taxon>Gastropoda</taxon>
        <taxon>Heterobranchia</taxon>
        <taxon>Euthyneura</taxon>
        <taxon>Panpulmonata</taxon>
        <taxon>Sacoglossa</taxon>
        <taxon>Placobranchoidea</taxon>
        <taxon>Plakobranchidae</taxon>
        <taxon>Elysia</taxon>
    </lineage>
</organism>
<evidence type="ECO:0000313" key="2">
    <source>
        <dbReference type="Proteomes" id="UP001283361"/>
    </source>
</evidence>
<reference evidence="1" key="1">
    <citation type="journal article" date="2023" name="G3 (Bethesda)">
        <title>A reference genome for the long-term kleptoplast-retaining sea slug Elysia crispata morphotype clarki.</title>
        <authorList>
            <person name="Eastman K.E."/>
            <person name="Pendleton A.L."/>
            <person name="Shaikh M.A."/>
            <person name="Suttiyut T."/>
            <person name="Ogas R."/>
            <person name="Tomko P."/>
            <person name="Gavelis G."/>
            <person name="Widhalm J.R."/>
            <person name="Wisecaver J.H."/>
        </authorList>
    </citation>
    <scope>NUCLEOTIDE SEQUENCE</scope>
    <source>
        <strain evidence="1">ECLA1</strain>
    </source>
</reference>
<dbReference type="EMBL" id="JAWDGP010002576">
    <property type="protein sequence ID" value="KAK3781916.1"/>
    <property type="molecule type" value="Genomic_DNA"/>
</dbReference>
<name>A0AAE1A7I7_9GAST</name>
<evidence type="ECO:0000313" key="1">
    <source>
        <dbReference type="EMBL" id="KAK3781916.1"/>
    </source>
</evidence>
<sequence>MFQLPGRKEGLPIILHFWPVQGIGKLKSDDFNNTGLDQLKTRENPVSPSITDIAILQKLSLDLDLLTRPGRIQYRPSLRTAILQKLSLDLDLLTRPGRIQYRHSLRTAILQKLSLDLDLLTRPGRIQYRPSLRTAVLQKLSLDLDLLTRLGRIQYRPSLRTQRFFRNYH</sequence>
<comment type="caution">
    <text evidence="1">The sequence shown here is derived from an EMBL/GenBank/DDBJ whole genome shotgun (WGS) entry which is preliminary data.</text>
</comment>
<protein>
    <submittedName>
        <fullName evidence="1">Uncharacterized protein</fullName>
    </submittedName>
</protein>